<dbReference type="EC" id="4.4.1.16" evidence="10"/>
<dbReference type="GO" id="GO:0009000">
    <property type="term" value="F:selenocysteine lyase activity"/>
    <property type="evidence" value="ECO:0007669"/>
    <property type="project" value="UniProtKB-EC"/>
</dbReference>
<keyword evidence="6" id="KW-0808">Transferase</keyword>
<name>A0A8C3PMW8_9CHAR</name>
<dbReference type="Gene3D" id="1.10.260.50">
    <property type="match status" value="1"/>
</dbReference>
<evidence type="ECO:0000256" key="2">
    <source>
        <dbReference type="ARBA" id="ARBA00004514"/>
    </source>
</evidence>
<accession>A0A8C3PMW8</accession>
<keyword evidence="8" id="KW-0456">Lyase</keyword>
<dbReference type="SUPFAM" id="SSF53383">
    <property type="entry name" value="PLP-dependent transferases"/>
    <property type="match status" value="1"/>
</dbReference>
<evidence type="ECO:0000256" key="1">
    <source>
        <dbReference type="ARBA" id="ARBA00001933"/>
    </source>
</evidence>
<comment type="function">
    <text evidence="9">Catalyzes the decomposition of L-selenocysteine to L-alanine and elemental selenium.</text>
</comment>
<dbReference type="PIRSF" id="PIRSF005572">
    <property type="entry name" value="NifS"/>
    <property type="match status" value="1"/>
</dbReference>
<protein>
    <recommendedName>
        <fullName evidence="11">Selenocysteine lyase</fullName>
        <ecNumber evidence="10">4.4.1.16</ecNumber>
    </recommendedName>
</protein>
<evidence type="ECO:0000313" key="14">
    <source>
        <dbReference type="Proteomes" id="UP000694419"/>
    </source>
</evidence>
<evidence type="ECO:0000256" key="9">
    <source>
        <dbReference type="ARBA" id="ARBA00037407"/>
    </source>
</evidence>
<comment type="subcellular location">
    <subcellularLocation>
        <location evidence="2">Cytoplasm</location>
        <location evidence="2">Cytosol</location>
    </subcellularLocation>
</comment>
<evidence type="ECO:0000256" key="4">
    <source>
        <dbReference type="ARBA" id="ARBA00011738"/>
    </source>
</evidence>
<dbReference type="Ensembl" id="ENSCPGT00000015015.1">
    <property type="protein sequence ID" value="ENSCPGP00000013694.1"/>
    <property type="gene ID" value="ENSCPGG00000009709.1"/>
</dbReference>
<dbReference type="InterPro" id="IPR015422">
    <property type="entry name" value="PyrdxlP-dep_Trfase_small"/>
</dbReference>
<feature type="domain" description="Aminotransferase class V" evidence="12">
    <location>
        <begin position="12"/>
        <end position="311"/>
    </location>
</feature>
<evidence type="ECO:0000256" key="7">
    <source>
        <dbReference type="ARBA" id="ARBA00022898"/>
    </source>
</evidence>
<evidence type="ECO:0000256" key="3">
    <source>
        <dbReference type="ARBA" id="ARBA00009236"/>
    </source>
</evidence>
<keyword evidence="14" id="KW-1185">Reference proteome</keyword>
<proteinExistence type="inferred from homology"/>
<dbReference type="GO" id="GO:0016740">
    <property type="term" value="F:transferase activity"/>
    <property type="evidence" value="ECO:0007669"/>
    <property type="project" value="UniProtKB-KW"/>
</dbReference>
<evidence type="ECO:0000259" key="12">
    <source>
        <dbReference type="Pfam" id="PF00266"/>
    </source>
</evidence>
<dbReference type="Pfam" id="PF00266">
    <property type="entry name" value="Aminotran_5"/>
    <property type="match status" value="1"/>
</dbReference>
<keyword evidence="5" id="KW-0963">Cytoplasm</keyword>
<reference evidence="13" key="2">
    <citation type="submission" date="2025-09" db="UniProtKB">
        <authorList>
            <consortium name="Ensembl"/>
        </authorList>
    </citation>
    <scope>IDENTIFICATION</scope>
</reference>
<dbReference type="InterPro" id="IPR000192">
    <property type="entry name" value="Aminotrans_V_dom"/>
</dbReference>
<reference evidence="13" key="1">
    <citation type="submission" date="2025-08" db="UniProtKB">
        <authorList>
            <consortium name="Ensembl"/>
        </authorList>
    </citation>
    <scope>IDENTIFICATION</scope>
</reference>
<dbReference type="Gene3D" id="3.90.1150.10">
    <property type="entry name" value="Aspartate Aminotransferase, domain 1"/>
    <property type="match status" value="1"/>
</dbReference>
<evidence type="ECO:0000256" key="8">
    <source>
        <dbReference type="ARBA" id="ARBA00023239"/>
    </source>
</evidence>
<dbReference type="InterPro" id="IPR016454">
    <property type="entry name" value="Cysteine_dSase"/>
</dbReference>
<evidence type="ECO:0000256" key="6">
    <source>
        <dbReference type="ARBA" id="ARBA00022679"/>
    </source>
</evidence>
<dbReference type="PANTHER" id="PTHR11601:SF62">
    <property type="entry name" value="SELENOCYSTEINE LYASE"/>
    <property type="match status" value="1"/>
</dbReference>
<comment type="similarity">
    <text evidence="3">Belongs to the class-V pyridoxal-phosphate-dependent aminotransferase family.</text>
</comment>
<dbReference type="InterPro" id="IPR015424">
    <property type="entry name" value="PyrdxlP-dep_Trfase"/>
</dbReference>
<dbReference type="InterPro" id="IPR015421">
    <property type="entry name" value="PyrdxlP-dep_Trfase_major"/>
</dbReference>
<organism evidence="13 14">
    <name type="scientific">Calidris pygmaea</name>
    <name type="common">Spoon-billed sandpiper</name>
    <dbReference type="NCBI Taxonomy" id="425635"/>
    <lineage>
        <taxon>Eukaryota</taxon>
        <taxon>Metazoa</taxon>
        <taxon>Chordata</taxon>
        <taxon>Craniata</taxon>
        <taxon>Vertebrata</taxon>
        <taxon>Euteleostomi</taxon>
        <taxon>Archelosauria</taxon>
        <taxon>Archosauria</taxon>
        <taxon>Dinosauria</taxon>
        <taxon>Saurischia</taxon>
        <taxon>Theropoda</taxon>
        <taxon>Coelurosauria</taxon>
        <taxon>Aves</taxon>
        <taxon>Neognathae</taxon>
        <taxon>Neoaves</taxon>
        <taxon>Charadriiformes</taxon>
        <taxon>Scolopacidae</taxon>
        <taxon>Calidris</taxon>
    </lineage>
</organism>
<evidence type="ECO:0000313" key="13">
    <source>
        <dbReference type="Ensembl" id="ENSCPGP00000013694.1"/>
    </source>
</evidence>
<comment type="cofactor">
    <cofactor evidence="1">
        <name>pyridoxal 5'-phosphate</name>
        <dbReference type="ChEBI" id="CHEBI:597326"/>
    </cofactor>
</comment>
<dbReference type="GO" id="GO:0005829">
    <property type="term" value="C:cytosol"/>
    <property type="evidence" value="ECO:0007669"/>
    <property type="project" value="UniProtKB-SubCell"/>
</dbReference>
<dbReference type="FunFam" id="3.40.640.10:FF:000083">
    <property type="entry name" value="Selenocysteine lyase"/>
    <property type="match status" value="1"/>
</dbReference>
<keyword evidence="7" id="KW-0663">Pyridoxal phosphate</keyword>
<dbReference type="Gene3D" id="3.40.640.10">
    <property type="entry name" value="Type I PLP-dependent aspartate aminotransferase-like (Major domain)"/>
    <property type="match status" value="1"/>
</dbReference>
<evidence type="ECO:0000256" key="10">
    <source>
        <dbReference type="ARBA" id="ARBA00039054"/>
    </source>
</evidence>
<sequence>MGAGTEPAEGRVYLDHNATTPLAPEVAQAARDAMQQAWGNPSSSHPAGRKAKELIGSARESLARMVGGRPEDIIFTSGGTEANNMVIHTACRHFSHGSQARPGDGRGMPHVVTSSVEHDSIRLPLEQLAKENLVEATFVAVSLRSGRAEVDDVLAAVRPTTCLVSIMLANNETGVIMPVAELSQRIRALNQRREAEGLPRILVHTDAAQMIGKGRVDVQELGVDYLTIVGHKFYGPRIGALYVRGPGTTTPLHPMLFGGGQERTFRPGTENTPMIAALGQAAELVSKNWEAYEAHMRDVRDYLEARLEASFGKQKIHLNSHFMGSKRLCNTTNVSILGPGLQGRRVLSCCKMLLASVGAACHSEEGDR</sequence>
<evidence type="ECO:0000256" key="11">
    <source>
        <dbReference type="ARBA" id="ARBA00040554"/>
    </source>
</evidence>
<dbReference type="PANTHER" id="PTHR11601">
    <property type="entry name" value="CYSTEINE DESULFURYLASE FAMILY MEMBER"/>
    <property type="match status" value="1"/>
</dbReference>
<evidence type="ECO:0000256" key="5">
    <source>
        <dbReference type="ARBA" id="ARBA00022490"/>
    </source>
</evidence>
<dbReference type="Proteomes" id="UP000694419">
    <property type="component" value="Unplaced"/>
</dbReference>
<comment type="subunit">
    <text evidence="4">Homodimer.</text>
</comment>
<dbReference type="AlphaFoldDB" id="A0A8C3PMW8"/>